<sequence length="341" mass="38881">MANDNDDYNPGLWTESIDSAARESGYGSVTSSLAHNYWGLNKFSNRSAFLPINKDVMGYTFFTRPILNLSYDNLNRQEKLLSLASNNADTIPGAIRSMFDATGTIDRKSYSRLFDNQQAFVSILSNTLESMTGFPDIVIDTFTAPPGSRKETWSMVDGQSEFNEAYQVTSTHTNISGDPITMILDLLQTYSSSVYLGDMVPYWDAIVNNYIDYTMRFYRIILDQTSRYVTKIGAPYAAICTTNPIGNAFDFGTTKDTPLIKNNNQISCNWQCVGWRYNTQSLILDFNSCVELFNPQMKAANRNTFFRKISPGEMQRYNFIGYPYIDVMTNEFQWWVPKDQK</sequence>
<keyword evidence="2" id="KW-1185">Reference proteome</keyword>
<protein>
    <submittedName>
        <fullName evidence="1">Putative virion structural protein</fullName>
    </submittedName>
</protein>
<evidence type="ECO:0000313" key="1">
    <source>
        <dbReference type="EMBL" id="ANH51754.1"/>
    </source>
</evidence>
<evidence type="ECO:0000313" key="2">
    <source>
        <dbReference type="Proteomes" id="UP000222975"/>
    </source>
</evidence>
<accession>A0A173GDH9</accession>
<proteinExistence type="predicted"/>
<dbReference type="Proteomes" id="UP000222975">
    <property type="component" value="Segment"/>
</dbReference>
<reference evidence="2" key="1">
    <citation type="submission" date="2016-03" db="EMBL/GenBank/DDBJ databases">
        <authorList>
            <person name="Sharma R."/>
            <person name="Simister A.R."/>
            <person name="Berg J.A."/>
            <person name="Jensen G.L."/>
            <person name="Keele B.R."/>
            <person name="Ward M.E.H."/>
            <person name="Breakwell D.P."/>
            <person name="Hope S."/>
            <person name="Grose J.H."/>
        </authorList>
    </citation>
    <scope>NUCLEOTIDE SEQUENCE [LARGE SCALE GENOMIC DNA]</scope>
</reference>
<dbReference type="Pfam" id="PF23971">
    <property type="entry name" value="Phage_TTP_15"/>
    <property type="match status" value="1"/>
</dbReference>
<dbReference type="InterPro" id="IPR057582">
    <property type="entry name" value="Phage_TTP_15"/>
</dbReference>
<gene>
    <name evidence="1" type="ORF">SIMMY50_296</name>
</gene>
<organism evidence="1 2">
    <name type="scientific">Erwinia phage vB_EamM_Simmy50</name>
    <dbReference type="NCBI Taxonomy" id="1815988"/>
    <lineage>
        <taxon>Viruses</taxon>
        <taxon>Duplodnaviria</taxon>
        <taxon>Heunggongvirae</taxon>
        <taxon>Uroviricota</taxon>
        <taxon>Caudoviricetes</taxon>
        <taxon>Chimalliviridae</taxon>
        <taxon>Agricanvirus</taxon>
        <taxon>Agricanvirus simmy50</taxon>
    </lineage>
</organism>
<name>A0A173GDH9_9CAUD</name>
<dbReference type="EMBL" id="KU886223">
    <property type="protein sequence ID" value="ANH51754.1"/>
    <property type="molecule type" value="Genomic_DNA"/>
</dbReference>